<accession>A0A379VX85</accession>
<sequence length="117" mass="12814">MRRQTDATGRRTAYEYDAYGRLTTLTNENGESYRFRYDVLDRVTEQTDPGGSRRVYGYNALNAVTAVIYGGERGGEIRHGLERDAAGRLTGENHAGDAHEIPVRRGGPSAGNPPQAA</sequence>
<dbReference type="NCBIfam" id="TIGR01643">
    <property type="entry name" value="YD_repeat_2x"/>
    <property type="match status" value="2"/>
</dbReference>
<feature type="compositionally biased region" description="Basic and acidic residues" evidence="1">
    <location>
        <begin position="94"/>
        <end position="103"/>
    </location>
</feature>
<dbReference type="Gene3D" id="2.180.10.10">
    <property type="entry name" value="RHS repeat-associated core"/>
    <property type="match status" value="1"/>
</dbReference>
<organism evidence="2 3">
    <name type="scientific">Salmonella enterica I</name>
    <dbReference type="NCBI Taxonomy" id="59201"/>
    <lineage>
        <taxon>Bacteria</taxon>
        <taxon>Pseudomonadati</taxon>
        <taxon>Pseudomonadota</taxon>
        <taxon>Gammaproteobacteria</taxon>
        <taxon>Enterobacterales</taxon>
        <taxon>Enterobacteriaceae</taxon>
        <taxon>Salmonella</taxon>
    </lineage>
</organism>
<evidence type="ECO:0000313" key="2">
    <source>
        <dbReference type="EMBL" id="SUH10824.1"/>
    </source>
</evidence>
<dbReference type="InterPro" id="IPR006530">
    <property type="entry name" value="YD"/>
</dbReference>
<dbReference type="InterPro" id="IPR031325">
    <property type="entry name" value="RHS_repeat"/>
</dbReference>
<evidence type="ECO:0000313" key="3">
    <source>
        <dbReference type="Proteomes" id="UP000254346"/>
    </source>
</evidence>
<gene>
    <name evidence="2" type="primary">rhs_2</name>
    <name evidence="2" type="ORF">NCTC8256_04844</name>
</gene>
<dbReference type="AlphaFoldDB" id="A0A379VX85"/>
<name>A0A379VX85_SALET</name>
<reference evidence="2 3" key="1">
    <citation type="submission" date="2018-06" db="EMBL/GenBank/DDBJ databases">
        <authorList>
            <consortium name="Pathogen Informatics"/>
            <person name="Doyle S."/>
        </authorList>
    </citation>
    <scope>NUCLEOTIDE SEQUENCE [LARGE SCALE GENOMIC DNA]</scope>
    <source>
        <strain evidence="2 3">NCTC8256</strain>
    </source>
</reference>
<dbReference type="Pfam" id="PF05593">
    <property type="entry name" value="RHS_repeat"/>
    <property type="match status" value="1"/>
</dbReference>
<proteinExistence type="predicted"/>
<feature type="region of interest" description="Disordered" evidence="1">
    <location>
        <begin position="86"/>
        <end position="117"/>
    </location>
</feature>
<dbReference type="Proteomes" id="UP000254346">
    <property type="component" value="Unassembled WGS sequence"/>
</dbReference>
<evidence type="ECO:0000256" key="1">
    <source>
        <dbReference type="SAM" id="MobiDB-lite"/>
    </source>
</evidence>
<dbReference type="EMBL" id="UGXR01000001">
    <property type="protein sequence ID" value="SUH10824.1"/>
    <property type="molecule type" value="Genomic_DNA"/>
</dbReference>
<protein>
    <submittedName>
        <fullName evidence="2">Teneurin-2 Ten-2 Tenascin-M2 Ten-m2 Protein Odd Oz/ten-m homolog 2</fullName>
    </submittedName>
</protein>